<dbReference type="AlphaFoldDB" id="A0A9N9AMU0"/>
<dbReference type="InterPro" id="IPR006694">
    <property type="entry name" value="Fatty_acid_hydroxylase"/>
</dbReference>
<evidence type="ECO:0000256" key="2">
    <source>
        <dbReference type="ARBA" id="ARBA00022692"/>
    </source>
</evidence>
<evidence type="ECO:0000256" key="3">
    <source>
        <dbReference type="ARBA" id="ARBA00022989"/>
    </source>
</evidence>
<feature type="transmembrane region" description="Helical" evidence="6">
    <location>
        <begin position="130"/>
        <end position="149"/>
    </location>
</feature>
<protein>
    <submittedName>
        <fullName evidence="8">6276_t:CDS:1</fullName>
    </submittedName>
</protein>
<name>A0A9N9AMU0_9GLOM</name>
<organism evidence="8 9">
    <name type="scientific">Paraglomus brasilianum</name>
    <dbReference type="NCBI Taxonomy" id="144538"/>
    <lineage>
        <taxon>Eukaryota</taxon>
        <taxon>Fungi</taxon>
        <taxon>Fungi incertae sedis</taxon>
        <taxon>Mucoromycota</taxon>
        <taxon>Glomeromycotina</taxon>
        <taxon>Glomeromycetes</taxon>
        <taxon>Paraglomerales</taxon>
        <taxon>Paraglomeraceae</taxon>
        <taxon>Paraglomus</taxon>
    </lineage>
</organism>
<dbReference type="GO" id="GO:0016491">
    <property type="term" value="F:oxidoreductase activity"/>
    <property type="evidence" value="ECO:0007669"/>
    <property type="project" value="InterPro"/>
</dbReference>
<dbReference type="Proteomes" id="UP000789739">
    <property type="component" value="Unassembled WGS sequence"/>
</dbReference>
<dbReference type="GO" id="GO:0008610">
    <property type="term" value="P:lipid biosynthetic process"/>
    <property type="evidence" value="ECO:0007669"/>
    <property type="project" value="InterPro"/>
</dbReference>
<evidence type="ECO:0000256" key="5">
    <source>
        <dbReference type="SAM" id="MobiDB-lite"/>
    </source>
</evidence>
<keyword evidence="9" id="KW-1185">Reference proteome</keyword>
<keyword evidence="3 6" id="KW-1133">Transmembrane helix</keyword>
<evidence type="ECO:0000313" key="9">
    <source>
        <dbReference type="Proteomes" id="UP000789739"/>
    </source>
</evidence>
<dbReference type="Pfam" id="PF04116">
    <property type="entry name" value="FA_hydroxylase"/>
    <property type="match status" value="1"/>
</dbReference>
<feature type="domain" description="Fatty acid hydroxylase" evidence="7">
    <location>
        <begin position="140"/>
        <end position="275"/>
    </location>
</feature>
<proteinExistence type="predicted"/>
<sequence length="375" mass="43184">MTSSSEPLHPTPILPFMTDKQLSMLVPLLVYWVYSIFYHLVSEYKVSLFEPYRIHAPAEIEKRNKVTKAEVIKSVLIQQVLQTLFGLLILMAEDEDMLVDDEAEVEKLTGGIERMFGKLELGRVLAEMCYWYLLPLTKFFIAMMFVDTWQYFFHRFLHNTPALYRHIHSIHHRLYVPYAFGALYNHPLEGFVMDIVGTGLAFKLTGMSTREGMVFFSFATLKTVDDHCGYALPFNPIQMIFGNNAAYHDIHHQSYGIKTNYSQPFFTFWDRLLGTYMEKPLRESDGDKSTHKNALPSPKTNGISSNGHVTDNREEQVTTATTPPSRYNLRYKSTSRSEIPTDMPSPTVELELRENFHGAEDGRKTRQPAQDEAGR</sequence>
<feature type="compositionally biased region" description="Basic and acidic residues" evidence="5">
    <location>
        <begin position="350"/>
        <end position="364"/>
    </location>
</feature>
<dbReference type="EMBL" id="CAJVPI010000448">
    <property type="protein sequence ID" value="CAG8536325.1"/>
    <property type="molecule type" value="Genomic_DNA"/>
</dbReference>
<gene>
    <name evidence="8" type="ORF">PBRASI_LOCUS4364</name>
</gene>
<dbReference type="PANTHER" id="PTHR11863">
    <property type="entry name" value="STEROL DESATURASE"/>
    <property type="match status" value="1"/>
</dbReference>
<reference evidence="8" key="1">
    <citation type="submission" date="2021-06" db="EMBL/GenBank/DDBJ databases">
        <authorList>
            <person name="Kallberg Y."/>
            <person name="Tangrot J."/>
            <person name="Rosling A."/>
        </authorList>
    </citation>
    <scope>NUCLEOTIDE SEQUENCE</scope>
    <source>
        <strain evidence="8">BR232B</strain>
    </source>
</reference>
<comment type="caution">
    <text evidence="8">The sequence shown here is derived from an EMBL/GenBank/DDBJ whole genome shotgun (WGS) entry which is preliminary data.</text>
</comment>
<evidence type="ECO:0000313" key="8">
    <source>
        <dbReference type="EMBL" id="CAG8536325.1"/>
    </source>
</evidence>
<dbReference type="InterPro" id="IPR050307">
    <property type="entry name" value="Sterol_Desaturase_Related"/>
</dbReference>
<dbReference type="GO" id="GO:0016020">
    <property type="term" value="C:membrane"/>
    <property type="evidence" value="ECO:0007669"/>
    <property type="project" value="UniProtKB-SubCell"/>
</dbReference>
<evidence type="ECO:0000256" key="1">
    <source>
        <dbReference type="ARBA" id="ARBA00004370"/>
    </source>
</evidence>
<feature type="compositionally biased region" description="Polar residues" evidence="5">
    <location>
        <begin position="298"/>
        <end position="309"/>
    </location>
</feature>
<keyword evidence="4 6" id="KW-0472">Membrane</keyword>
<dbReference type="OrthoDB" id="408954at2759"/>
<evidence type="ECO:0000259" key="7">
    <source>
        <dbReference type="Pfam" id="PF04116"/>
    </source>
</evidence>
<dbReference type="GO" id="GO:0005506">
    <property type="term" value="F:iron ion binding"/>
    <property type="evidence" value="ECO:0007669"/>
    <property type="project" value="InterPro"/>
</dbReference>
<evidence type="ECO:0000256" key="6">
    <source>
        <dbReference type="SAM" id="Phobius"/>
    </source>
</evidence>
<comment type="subcellular location">
    <subcellularLocation>
        <location evidence="1">Membrane</location>
    </subcellularLocation>
</comment>
<feature type="region of interest" description="Disordered" evidence="5">
    <location>
        <begin position="282"/>
        <end position="375"/>
    </location>
</feature>
<feature type="compositionally biased region" description="Polar residues" evidence="5">
    <location>
        <begin position="317"/>
        <end position="338"/>
    </location>
</feature>
<evidence type="ECO:0000256" key="4">
    <source>
        <dbReference type="ARBA" id="ARBA00023136"/>
    </source>
</evidence>
<keyword evidence="2 6" id="KW-0812">Transmembrane</keyword>
<feature type="transmembrane region" description="Helical" evidence="6">
    <location>
        <begin position="22"/>
        <end position="41"/>
    </location>
</feature>
<accession>A0A9N9AMU0</accession>